<dbReference type="PIRSF" id="PIRSF000532">
    <property type="entry name" value="ATP_PFK_prok"/>
    <property type="match status" value="1"/>
</dbReference>
<dbReference type="PANTHER" id="PTHR13697:SF52">
    <property type="entry name" value="ATP-DEPENDENT 6-PHOSPHOFRUCTOKINASE 3"/>
    <property type="match status" value="1"/>
</dbReference>
<feature type="region of interest" description="Disordered" evidence="10">
    <location>
        <begin position="78"/>
        <end position="100"/>
    </location>
</feature>
<organism evidence="12 13">
    <name type="scientific">Oricola thermophila</name>
    <dbReference type="NCBI Taxonomy" id="2742145"/>
    <lineage>
        <taxon>Bacteria</taxon>
        <taxon>Pseudomonadati</taxon>
        <taxon>Pseudomonadota</taxon>
        <taxon>Alphaproteobacteria</taxon>
        <taxon>Hyphomicrobiales</taxon>
        <taxon>Ahrensiaceae</taxon>
        <taxon>Oricola</taxon>
    </lineage>
</organism>
<dbReference type="GO" id="GO:0070095">
    <property type="term" value="F:fructose-6-phosphate binding"/>
    <property type="evidence" value="ECO:0007669"/>
    <property type="project" value="TreeGrafter"/>
</dbReference>
<dbReference type="Pfam" id="PF00365">
    <property type="entry name" value="PFK"/>
    <property type="match status" value="1"/>
</dbReference>
<name>A0A6N1VDD7_9HYPH</name>
<dbReference type="NCBIfam" id="NF002872">
    <property type="entry name" value="PRK03202.1"/>
    <property type="match status" value="1"/>
</dbReference>
<dbReference type="AlphaFoldDB" id="A0A6N1VDD7"/>
<keyword evidence="13" id="KW-1185">Reference proteome</keyword>
<keyword evidence="5" id="KW-0479">Metal-binding</keyword>
<evidence type="ECO:0000256" key="2">
    <source>
        <dbReference type="ARBA" id="ARBA00004679"/>
    </source>
</evidence>
<evidence type="ECO:0000313" key="12">
    <source>
        <dbReference type="EMBL" id="QKV17169.1"/>
    </source>
</evidence>
<comment type="cofactor">
    <cofactor evidence="1">
        <name>Mg(2+)</name>
        <dbReference type="ChEBI" id="CHEBI:18420"/>
    </cofactor>
</comment>
<evidence type="ECO:0000256" key="6">
    <source>
        <dbReference type="ARBA" id="ARBA00022777"/>
    </source>
</evidence>
<protein>
    <submittedName>
        <fullName evidence="12">ATP-dependent 6-phosphofructokinase</fullName>
        <ecNumber evidence="12">2.7.1.11</ecNumber>
    </submittedName>
</protein>
<dbReference type="GO" id="GO:0005945">
    <property type="term" value="C:6-phosphofructokinase complex"/>
    <property type="evidence" value="ECO:0007669"/>
    <property type="project" value="TreeGrafter"/>
</dbReference>
<dbReference type="KEGG" id="orm:HTY61_01145"/>
<reference evidence="12 13" key="1">
    <citation type="submission" date="2020-06" db="EMBL/GenBank/DDBJ databases">
        <title>Oricola thermophila sp. nov. isolated from a tidal sediments.</title>
        <authorList>
            <person name="Kwon K.K."/>
            <person name="Yang S.-H."/>
            <person name="Park M.-J."/>
        </authorList>
    </citation>
    <scope>NUCLEOTIDE SEQUENCE [LARGE SCALE GENOMIC DNA]</scope>
    <source>
        <strain evidence="12 13">MEBiC13590</strain>
    </source>
</reference>
<dbReference type="RefSeq" id="WP_175275065.1">
    <property type="nucleotide sequence ID" value="NZ_CP054836.1"/>
</dbReference>
<accession>A0A6N1VDD7</accession>
<dbReference type="GO" id="GO:0003872">
    <property type="term" value="F:6-phosphofructokinase activity"/>
    <property type="evidence" value="ECO:0007669"/>
    <property type="project" value="UniProtKB-EC"/>
</dbReference>
<evidence type="ECO:0000256" key="4">
    <source>
        <dbReference type="ARBA" id="ARBA00022679"/>
    </source>
</evidence>
<keyword evidence="7" id="KW-0460">Magnesium</keyword>
<dbReference type="GO" id="GO:0042802">
    <property type="term" value="F:identical protein binding"/>
    <property type="evidence" value="ECO:0007669"/>
    <property type="project" value="TreeGrafter"/>
</dbReference>
<keyword evidence="4 12" id="KW-0808">Transferase</keyword>
<evidence type="ECO:0000256" key="3">
    <source>
        <dbReference type="ARBA" id="ARBA00022490"/>
    </source>
</evidence>
<comment type="pathway">
    <text evidence="2">Carbohydrate degradation; glycolysis; D-glyceraldehyde 3-phosphate and glycerone phosphate from D-glucose: step 3/4.</text>
</comment>
<dbReference type="GO" id="GO:0046872">
    <property type="term" value="F:metal ion binding"/>
    <property type="evidence" value="ECO:0007669"/>
    <property type="project" value="UniProtKB-KW"/>
</dbReference>
<dbReference type="PANTHER" id="PTHR13697">
    <property type="entry name" value="PHOSPHOFRUCTOKINASE"/>
    <property type="match status" value="1"/>
</dbReference>
<dbReference type="InterPro" id="IPR035966">
    <property type="entry name" value="PKF_sf"/>
</dbReference>
<evidence type="ECO:0000256" key="1">
    <source>
        <dbReference type="ARBA" id="ARBA00001946"/>
    </source>
</evidence>
<feature type="domain" description="Phosphofructokinase" evidence="11">
    <location>
        <begin position="3"/>
        <end position="327"/>
    </location>
</feature>
<dbReference type="Gene3D" id="3.40.50.450">
    <property type="match status" value="1"/>
</dbReference>
<dbReference type="GO" id="GO:0006002">
    <property type="term" value="P:fructose 6-phosphate metabolic process"/>
    <property type="evidence" value="ECO:0007669"/>
    <property type="project" value="InterPro"/>
</dbReference>
<dbReference type="GO" id="GO:0048029">
    <property type="term" value="F:monosaccharide binding"/>
    <property type="evidence" value="ECO:0007669"/>
    <property type="project" value="TreeGrafter"/>
</dbReference>
<dbReference type="EMBL" id="CP054836">
    <property type="protein sequence ID" value="QKV17169.1"/>
    <property type="molecule type" value="Genomic_DNA"/>
</dbReference>
<sequence length="384" mass="41425">MHLGILTGGGDVPGLNAAIKAVVNEACRNGWTVTGFRRGWAGPVQTDPDNLEATADHHFPLTPDFVRSINRSGGTILHSSRTRPSRMKASDVPPHVTKREPHADAGYVDATGHVLSVIEALKIDVLIAIGGDDTLSYAAELHEAGAPTMCIPKTMDNDVFGTDYCIGFSTCVTRSVEMINRLRTTAGSHERFLIVEMFGRNCGMSALAAGYLADADRTLIAEVPFELERLAELMTRDRDTNPSNYAVCVVSEGAMVSGEGIIEKGEADAYGHRKLGGIGERVGVGLKELTGTNMMIQNLGYLLRSGPPDAVDLIVAKNFGTQVVQLIEEGRTGLMVSISDGRYVTKPADISTRGEHRVDVAGMYDTQNYRPKISKVEGTTMYLR</sequence>
<evidence type="ECO:0000259" key="11">
    <source>
        <dbReference type="Pfam" id="PF00365"/>
    </source>
</evidence>
<dbReference type="Proteomes" id="UP000509367">
    <property type="component" value="Chromosome"/>
</dbReference>
<comment type="similarity">
    <text evidence="9">Belongs to the phosphofructokinase type A (PFKA) family.</text>
</comment>
<dbReference type="Gene3D" id="3.40.50.460">
    <property type="entry name" value="Phosphofructokinase domain"/>
    <property type="match status" value="1"/>
</dbReference>
<evidence type="ECO:0000256" key="9">
    <source>
        <dbReference type="ARBA" id="ARBA00038478"/>
    </source>
</evidence>
<dbReference type="InterPro" id="IPR000023">
    <property type="entry name" value="Phosphofructokinase_dom"/>
</dbReference>
<dbReference type="PRINTS" id="PR00476">
    <property type="entry name" value="PHFRCTKINASE"/>
</dbReference>
<dbReference type="GO" id="GO:0005524">
    <property type="term" value="F:ATP binding"/>
    <property type="evidence" value="ECO:0007669"/>
    <property type="project" value="InterPro"/>
</dbReference>
<dbReference type="GO" id="GO:0016208">
    <property type="term" value="F:AMP binding"/>
    <property type="evidence" value="ECO:0007669"/>
    <property type="project" value="TreeGrafter"/>
</dbReference>
<dbReference type="GO" id="GO:0061621">
    <property type="term" value="P:canonical glycolysis"/>
    <property type="evidence" value="ECO:0007669"/>
    <property type="project" value="TreeGrafter"/>
</dbReference>
<evidence type="ECO:0000256" key="10">
    <source>
        <dbReference type="SAM" id="MobiDB-lite"/>
    </source>
</evidence>
<dbReference type="InterPro" id="IPR022953">
    <property type="entry name" value="ATP_PFK"/>
</dbReference>
<dbReference type="SUPFAM" id="SSF53784">
    <property type="entry name" value="Phosphofructokinase"/>
    <property type="match status" value="1"/>
</dbReference>
<proteinExistence type="inferred from homology"/>
<evidence type="ECO:0000256" key="7">
    <source>
        <dbReference type="ARBA" id="ARBA00022842"/>
    </source>
</evidence>
<keyword evidence="8" id="KW-0324">Glycolysis</keyword>
<dbReference type="EC" id="2.7.1.11" evidence="12"/>
<dbReference type="InterPro" id="IPR012003">
    <property type="entry name" value="ATP_PFK_prok-type"/>
</dbReference>
<evidence type="ECO:0000256" key="5">
    <source>
        <dbReference type="ARBA" id="ARBA00022723"/>
    </source>
</evidence>
<gene>
    <name evidence="12" type="ORF">HTY61_01145</name>
</gene>
<dbReference type="UniPathway" id="UPA00109">
    <property type="reaction ID" value="UER00182"/>
</dbReference>
<evidence type="ECO:0000256" key="8">
    <source>
        <dbReference type="ARBA" id="ARBA00023152"/>
    </source>
</evidence>
<evidence type="ECO:0000313" key="13">
    <source>
        <dbReference type="Proteomes" id="UP000509367"/>
    </source>
</evidence>
<dbReference type="GO" id="GO:0030388">
    <property type="term" value="P:fructose 1,6-bisphosphate metabolic process"/>
    <property type="evidence" value="ECO:0007669"/>
    <property type="project" value="TreeGrafter"/>
</dbReference>
<keyword evidence="3" id="KW-0963">Cytoplasm</keyword>
<keyword evidence="6 12" id="KW-0418">Kinase</keyword>